<evidence type="ECO:0000256" key="2">
    <source>
        <dbReference type="ARBA" id="ARBA00004429"/>
    </source>
</evidence>
<dbReference type="CDD" id="cd00082">
    <property type="entry name" value="HisKA"/>
    <property type="match status" value="1"/>
</dbReference>
<evidence type="ECO:0000256" key="9">
    <source>
        <dbReference type="ARBA" id="ARBA00022741"/>
    </source>
</evidence>
<dbReference type="InterPro" id="IPR014310">
    <property type="entry name" value="Sig_transdc_His_kinase_PhoR"/>
</dbReference>
<dbReference type="InterPro" id="IPR005467">
    <property type="entry name" value="His_kinase_dom"/>
</dbReference>
<evidence type="ECO:0000256" key="5">
    <source>
        <dbReference type="ARBA" id="ARBA00022475"/>
    </source>
</evidence>
<dbReference type="FunFam" id="3.30.565.10:FF:000006">
    <property type="entry name" value="Sensor histidine kinase WalK"/>
    <property type="match status" value="1"/>
</dbReference>
<dbReference type="Pfam" id="PF11808">
    <property type="entry name" value="PhoR"/>
    <property type="match status" value="1"/>
</dbReference>
<feature type="domain" description="Histidine kinase" evidence="16">
    <location>
        <begin position="227"/>
        <end position="442"/>
    </location>
</feature>
<keyword evidence="6" id="KW-0597">Phosphoprotein</keyword>
<dbReference type="AlphaFoldDB" id="A0A5C8P5U6"/>
<keyword evidence="12 15" id="KW-1133">Transmembrane helix</keyword>
<dbReference type="OrthoDB" id="9813151at2"/>
<evidence type="ECO:0000256" key="14">
    <source>
        <dbReference type="ARBA" id="ARBA00023136"/>
    </source>
</evidence>
<keyword evidence="7" id="KW-0808">Transferase</keyword>
<keyword evidence="18" id="KW-1185">Reference proteome</keyword>
<comment type="catalytic activity">
    <reaction evidence="1">
        <text>ATP + protein L-histidine = ADP + protein N-phospho-L-histidine.</text>
        <dbReference type="EC" id="2.7.13.3"/>
    </reaction>
</comment>
<evidence type="ECO:0000256" key="4">
    <source>
        <dbReference type="ARBA" id="ARBA00022448"/>
    </source>
</evidence>
<evidence type="ECO:0000256" key="13">
    <source>
        <dbReference type="ARBA" id="ARBA00023012"/>
    </source>
</evidence>
<organism evidence="17 18">
    <name type="scientific">Zeimonas arvi</name>
    <dbReference type="NCBI Taxonomy" id="2498847"/>
    <lineage>
        <taxon>Bacteria</taxon>
        <taxon>Pseudomonadati</taxon>
        <taxon>Pseudomonadota</taxon>
        <taxon>Betaproteobacteria</taxon>
        <taxon>Burkholderiales</taxon>
        <taxon>Burkholderiaceae</taxon>
        <taxon>Zeimonas</taxon>
    </lineage>
</organism>
<keyword evidence="8 15" id="KW-0812">Transmembrane</keyword>
<dbReference type="SMART" id="SM00387">
    <property type="entry name" value="HATPase_c"/>
    <property type="match status" value="1"/>
</dbReference>
<dbReference type="InterPro" id="IPR050351">
    <property type="entry name" value="BphY/WalK/GraS-like"/>
</dbReference>
<evidence type="ECO:0000256" key="1">
    <source>
        <dbReference type="ARBA" id="ARBA00000085"/>
    </source>
</evidence>
<evidence type="ECO:0000259" key="16">
    <source>
        <dbReference type="PROSITE" id="PS50109"/>
    </source>
</evidence>
<evidence type="ECO:0000313" key="17">
    <source>
        <dbReference type="EMBL" id="TXL68688.1"/>
    </source>
</evidence>
<dbReference type="FunFam" id="1.10.287.130:FF:000001">
    <property type="entry name" value="Two-component sensor histidine kinase"/>
    <property type="match status" value="1"/>
</dbReference>
<dbReference type="Pfam" id="PF00512">
    <property type="entry name" value="HisKA"/>
    <property type="match status" value="1"/>
</dbReference>
<dbReference type="GO" id="GO:0005886">
    <property type="term" value="C:plasma membrane"/>
    <property type="evidence" value="ECO:0007669"/>
    <property type="project" value="UniProtKB-SubCell"/>
</dbReference>
<evidence type="ECO:0000256" key="3">
    <source>
        <dbReference type="ARBA" id="ARBA00012438"/>
    </source>
</evidence>
<dbReference type="Gene3D" id="3.30.565.10">
    <property type="entry name" value="Histidine kinase-like ATPase, C-terminal domain"/>
    <property type="match status" value="1"/>
</dbReference>
<feature type="transmembrane region" description="Helical" evidence="15">
    <location>
        <begin position="50"/>
        <end position="69"/>
    </location>
</feature>
<dbReference type="PANTHER" id="PTHR45453:SF1">
    <property type="entry name" value="PHOSPHATE REGULON SENSOR PROTEIN PHOR"/>
    <property type="match status" value="1"/>
</dbReference>
<feature type="transmembrane region" description="Helical" evidence="15">
    <location>
        <begin position="20"/>
        <end position="44"/>
    </location>
</feature>
<name>A0A5C8P5U6_9BURK</name>
<accession>A0A5C8P5U6</accession>
<dbReference type="EMBL" id="VDUY01000001">
    <property type="protein sequence ID" value="TXL68688.1"/>
    <property type="molecule type" value="Genomic_DNA"/>
</dbReference>
<evidence type="ECO:0000256" key="10">
    <source>
        <dbReference type="ARBA" id="ARBA00022777"/>
    </source>
</evidence>
<dbReference type="Proteomes" id="UP000321548">
    <property type="component" value="Unassembled WGS sequence"/>
</dbReference>
<dbReference type="InterPro" id="IPR003661">
    <property type="entry name" value="HisK_dim/P_dom"/>
</dbReference>
<evidence type="ECO:0000256" key="7">
    <source>
        <dbReference type="ARBA" id="ARBA00022679"/>
    </source>
</evidence>
<dbReference type="InterPro" id="IPR003594">
    <property type="entry name" value="HATPase_dom"/>
</dbReference>
<dbReference type="GO" id="GO:0004721">
    <property type="term" value="F:phosphoprotein phosphatase activity"/>
    <property type="evidence" value="ECO:0007669"/>
    <property type="project" value="InterPro"/>
</dbReference>
<dbReference type="InterPro" id="IPR036890">
    <property type="entry name" value="HATPase_C_sf"/>
</dbReference>
<dbReference type="EC" id="2.7.13.3" evidence="3"/>
<evidence type="ECO:0000313" key="18">
    <source>
        <dbReference type="Proteomes" id="UP000321548"/>
    </source>
</evidence>
<evidence type="ECO:0000256" key="15">
    <source>
        <dbReference type="SAM" id="Phobius"/>
    </source>
</evidence>
<dbReference type="InterPro" id="IPR021766">
    <property type="entry name" value="PhoR_N"/>
</dbReference>
<keyword evidence="5" id="KW-1003">Cell membrane</keyword>
<dbReference type="SUPFAM" id="SSF55874">
    <property type="entry name" value="ATPase domain of HSP90 chaperone/DNA topoisomerase II/histidine kinase"/>
    <property type="match status" value="1"/>
</dbReference>
<dbReference type="SUPFAM" id="SSF47384">
    <property type="entry name" value="Homodimeric domain of signal transducing histidine kinase"/>
    <property type="match status" value="1"/>
</dbReference>
<evidence type="ECO:0000256" key="8">
    <source>
        <dbReference type="ARBA" id="ARBA00022692"/>
    </source>
</evidence>
<comment type="caution">
    <text evidence="17">The sequence shown here is derived from an EMBL/GenBank/DDBJ whole genome shotgun (WGS) entry which is preliminary data.</text>
</comment>
<keyword evidence="4" id="KW-0813">Transport</keyword>
<dbReference type="GO" id="GO:0000155">
    <property type="term" value="F:phosphorelay sensor kinase activity"/>
    <property type="evidence" value="ECO:0007669"/>
    <property type="project" value="InterPro"/>
</dbReference>
<dbReference type="NCBIfam" id="TIGR02966">
    <property type="entry name" value="phoR_proteo"/>
    <property type="match status" value="1"/>
</dbReference>
<dbReference type="SMART" id="SM00388">
    <property type="entry name" value="HisKA"/>
    <property type="match status" value="1"/>
</dbReference>
<keyword evidence="14 15" id="KW-0472">Membrane</keyword>
<evidence type="ECO:0000256" key="6">
    <source>
        <dbReference type="ARBA" id="ARBA00022553"/>
    </source>
</evidence>
<comment type="subcellular location">
    <subcellularLocation>
        <location evidence="2">Cell inner membrane</location>
        <topology evidence="2">Multi-pass membrane protein</topology>
    </subcellularLocation>
</comment>
<dbReference type="PRINTS" id="PR00344">
    <property type="entry name" value="BCTRLSENSOR"/>
</dbReference>
<dbReference type="PANTHER" id="PTHR45453">
    <property type="entry name" value="PHOSPHATE REGULON SENSOR PROTEIN PHOR"/>
    <property type="match status" value="1"/>
</dbReference>
<dbReference type="InterPro" id="IPR036097">
    <property type="entry name" value="HisK_dim/P_sf"/>
</dbReference>
<dbReference type="Gene3D" id="1.10.287.130">
    <property type="match status" value="1"/>
</dbReference>
<keyword evidence="10 17" id="KW-0418">Kinase</keyword>
<dbReference type="Pfam" id="PF02518">
    <property type="entry name" value="HATPase_c"/>
    <property type="match status" value="1"/>
</dbReference>
<keyword evidence="13" id="KW-0902">Two-component regulatory system</keyword>
<dbReference type="GO" id="GO:0005524">
    <property type="term" value="F:ATP binding"/>
    <property type="evidence" value="ECO:0007669"/>
    <property type="project" value="UniProtKB-KW"/>
</dbReference>
<reference evidence="17 18" key="1">
    <citation type="submission" date="2019-06" db="EMBL/GenBank/DDBJ databases">
        <title>Quisquiliibacterium sp. nov., isolated from a maize field.</title>
        <authorList>
            <person name="Lin S.-Y."/>
            <person name="Tsai C.-F."/>
            <person name="Young C.-C."/>
        </authorList>
    </citation>
    <scope>NUCLEOTIDE SEQUENCE [LARGE SCALE GENOMIC DNA]</scope>
    <source>
        <strain evidence="17 18">CC-CFT501</strain>
    </source>
</reference>
<protein>
    <recommendedName>
        <fullName evidence="3">histidine kinase</fullName>
        <ecNumber evidence="3">2.7.13.3</ecNumber>
    </recommendedName>
</protein>
<gene>
    <name evidence="17" type="primary">phoR</name>
    <name evidence="17" type="ORF">FHP08_03135</name>
</gene>
<sequence>MTRAGASGRCFPGLSSRADLAFFLRYLVAIAVVLAIGSLLYRAVSPAAGLWWIAGAFALQSLLSAFHLARVNHWVALPRQRELPGGIGPWRGVFDRLARFVRQEADTRAELAAELERIHAAVDRLSDGLVVLDRFDHVVWSNLAAQELHGIFGTRRPIHHFIRQPEFIAMLAGGDAPEPVRLALPGRPGRVYELRLQGAERDQRLLVTRDITEQARLDAMRSDFVANVSHEIRTPITVISGFAETLLSLDLGEAERRQYLESILRQSTTMQRLVEDLLTLSTLEASIDRPPDEPVDIHELLNGLLDEAKVLSSGRHAFTLSLDGPRRVSGIAAELESAARNLLTNAIRYTPDGGTIAASWAVRSEEGWLSVRDTGIGIAPEHLPRIAERFYRVDRGRSRETGGTGLGLAITRRIMLRHQGSLHIASEPGKGSTFSLRLPAVRLLAD</sequence>
<keyword evidence="11" id="KW-0067">ATP-binding</keyword>
<proteinExistence type="predicted"/>
<dbReference type="GO" id="GO:0016036">
    <property type="term" value="P:cellular response to phosphate starvation"/>
    <property type="evidence" value="ECO:0007669"/>
    <property type="project" value="TreeGrafter"/>
</dbReference>
<dbReference type="InterPro" id="IPR004358">
    <property type="entry name" value="Sig_transdc_His_kin-like_C"/>
</dbReference>
<keyword evidence="9" id="KW-0547">Nucleotide-binding</keyword>
<evidence type="ECO:0000256" key="12">
    <source>
        <dbReference type="ARBA" id="ARBA00022989"/>
    </source>
</evidence>
<dbReference type="PROSITE" id="PS50109">
    <property type="entry name" value="HIS_KIN"/>
    <property type="match status" value="1"/>
</dbReference>
<evidence type="ECO:0000256" key="11">
    <source>
        <dbReference type="ARBA" id="ARBA00022840"/>
    </source>
</evidence>